<evidence type="ECO:0000259" key="9">
    <source>
        <dbReference type="Pfam" id="PF12821"/>
    </source>
</evidence>
<evidence type="ECO:0000256" key="3">
    <source>
        <dbReference type="ARBA" id="ARBA00022519"/>
    </source>
</evidence>
<dbReference type="InterPro" id="IPR024528">
    <property type="entry name" value="ThrE_2"/>
</dbReference>
<evidence type="ECO:0000256" key="4">
    <source>
        <dbReference type="ARBA" id="ARBA00022692"/>
    </source>
</evidence>
<evidence type="ECO:0000313" key="10">
    <source>
        <dbReference type="EMBL" id="MBD1390641.1"/>
    </source>
</evidence>
<sequence length="145" mass="15698">MVVAIVPAVGFAVLFNVPKRFLKYCGFAAFIGFGIRSSCVYANVPIEIASLAGAFAVGSLAMYWSRRFLAPTQVFAVAAVIPMIPGKYAFGFMVTLIEMNVHNRYAPELVTLALSDGLKTVFILISLAFGIAAPRLLFYRPKPAV</sequence>
<feature type="transmembrane region" description="Helical" evidence="8">
    <location>
        <begin position="117"/>
        <end position="138"/>
    </location>
</feature>
<dbReference type="AlphaFoldDB" id="A0A8J6QM40"/>
<evidence type="ECO:0000313" key="11">
    <source>
        <dbReference type="Proteomes" id="UP000638014"/>
    </source>
</evidence>
<accession>A0A8J6QM40</accession>
<comment type="similarity">
    <text evidence="7">Belongs to the ThrE exporter (TC 2.A.79) family.</text>
</comment>
<dbReference type="GO" id="GO:0015744">
    <property type="term" value="P:succinate transport"/>
    <property type="evidence" value="ECO:0007669"/>
    <property type="project" value="TreeGrafter"/>
</dbReference>
<dbReference type="Proteomes" id="UP000638014">
    <property type="component" value="Unassembled WGS sequence"/>
</dbReference>
<feature type="transmembrane region" description="Helical" evidence="8">
    <location>
        <begin position="44"/>
        <end position="63"/>
    </location>
</feature>
<keyword evidence="4 8" id="KW-0812">Transmembrane</keyword>
<dbReference type="PANTHER" id="PTHR34390">
    <property type="entry name" value="UPF0442 PROTEIN YJJB-RELATED"/>
    <property type="match status" value="1"/>
</dbReference>
<protein>
    <submittedName>
        <fullName evidence="10">Threonine/serine exporter family protein</fullName>
    </submittedName>
</protein>
<evidence type="ECO:0000256" key="1">
    <source>
        <dbReference type="ARBA" id="ARBA00004651"/>
    </source>
</evidence>
<dbReference type="EMBL" id="JACXAF010000020">
    <property type="protein sequence ID" value="MBD1390641.1"/>
    <property type="molecule type" value="Genomic_DNA"/>
</dbReference>
<dbReference type="Pfam" id="PF12821">
    <property type="entry name" value="ThrE_2"/>
    <property type="match status" value="1"/>
</dbReference>
<keyword evidence="6 8" id="KW-0472">Membrane</keyword>
<evidence type="ECO:0000256" key="2">
    <source>
        <dbReference type="ARBA" id="ARBA00022475"/>
    </source>
</evidence>
<organism evidence="10 11">
    <name type="scientific">Neiella litorisoli</name>
    <dbReference type="NCBI Taxonomy" id="2771431"/>
    <lineage>
        <taxon>Bacteria</taxon>
        <taxon>Pseudomonadati</taxon>
        <taxon>Pseudomonadota</taxon>
        <taxon>Gammaproteobacteria</taxon>
        <taxon>Alteromonadales</taxon>
        <taxon>Echinimonadaceae</taxon>
        <taxon>Neiella</taxon>
    </lineage>
</organism>
<reference evidence="10" key="1">
    <citation type="submission" date="2020-09" db="EMBL/GenBank/DDBJ databases">
        <title>A novel bacterium of genus Neiella, isolated from South China Sea.</title>
        <authorList>
            <person name="Huang H."/>
            <person name="Mo K."/>
            <person name="Hu Y."/>
        </authorList>
    </citation>
    <scope>NUCLEOTIDE SEQUENCE</scope>
    <source>
        <strain evidence="10">HB171785</strain>
    </source>
</reference>
<keyword evidence="5 8" id="KW-1133">Transmembrane helix</keyword>
<comment type="caution">
    <text evidence="10">The sequence shown here is derived from an EMBL/GenBank/DDBJ whole genome shotgun (WGS) entry which is preliminary data.</text>
</comment>
<gene>
    <name evidence="10" type="ORF">IC617_14480</name>
</gene>
<comment type="subcellular location">
    <subcellularLocation>
        <location evidence="1">Cell membrane</location>
        <topology evidence="1">Multi-pass membrane protein</topology>
    </subcellularLocation>
</comment>
<evidence type="ECO:0000256" key="8">
    <source>
        <dbReference type="SAM" id="Phobius"/>
    </source>
</evidence>
<feature type="transmembrane region" description="Helical" evidence="8">
    <location>
        <begin position="21"/>
        <end position="38"/>
    </location>
</feature>
<keyword evidence="3" id="KW-0997">Cell inner membrane</keyword>
<feature type="transmembrane region" description="Helical" evidence="8">
    <location>
        <begin position="75"/>
        <end position="97"/>
    </location>
</feature>
<proteinExistence type="inferred from homology"/>
<keyword evidence="11" id="KW-1185">Reference proteome</keyword>
<evidence type="ECO:0000256" key="5">
    <source>
        <dbReference type="ARBA" id="ARBA00022989"/>
    </source>
</evidence>
<evidence type="ECO:0000256" key="7">
    <source>
        <dbReference type="ARBA" id="ARBA00034125"/>
    </source>
</evidence>
<dbReference type="GO" id="GO:0005886">
    <property type="term" value="C:plasma membrane"/>
    <property type="evidence" value="ECO:0007669"/>
    <property type="project" value="UniProtKB-SubCell"/>
</dbReference>
<keyword evidence="2" id="KW-1003">Cell membrane</keyword>
<name>A0A8J6QM40_9GAMM</name>
<feature type="domain" description="Threonine/Serine exporter ThrE" evidence="9">
    <location>
        <begin position="2"/>
        <end position="135"/>
    </location>
</feature>
<dbReference type="PANTHER" id="PTHR34390:SF1">
    <property type="entry name" value="SUCCINATE TRANSPORTER SUBUNIT YJJB-RELATED"/>
    <property type="match status" value="1"/>
</dbReference>
<evidence type="ECO:0000256" key="6">
    <source>
        <dbReference type="ARBA" id="ARBA00023136"/>
    </source>
</evidence>
<dbReference type="InterPro" id="IPR050539">
    <property type="entry name" value="ThrE_Dicarb/AminoAcid_Exp"/>
</dbReference>